<protein>
    <submittedName>
        <fullName evidence="2 4">Uncharacterized protein</fullName>
    </submittedName>
</protein>
<dbReference type="WBParaSite" id="SRAE_1000117200.1">
    <property type="protein sequence ID" value="SRAE_1000117200.1"/>
    <property type="gene ID" value="WBGene00257775"/>
</dbReference>
<dbReference type="WormBase" id="SRAE_1000117200">
    <property type="protein sequence ID" value="SRP10214"/>
    <property type="gene ID" value="WBGene00257775"/>
</dbReference>
<organism evidence="2">
    <name type="scientific">Strongyloides ratti</name>
    <name type="common">Parasitic roundworm</name>
    <dbReference type="NCBI Taxonomy" id="34506"/>
    <lineage>
        <taxon>Eukaryota</taxon>
        <taxon>Metazoa</taxon>
        <taxon>Ecdysozoa</taxon>
        <taxon>Nematoda</taxon>
        <taxon>Chromadorea</taxon>
        <taxon>Rhabditida</taxon>
        <taxon>Tylenchina</taxon>
        <taxon>Panagrolaimomorpha</taxon>
        <taxon>Strongyloidoidea</taxon>
        <taxon>Strongyloididae</taxon>
        <taxon>Strongyloides</taxon>
    </lineage>
</organism>
<evidence type="ECO:0000313" key="4">
    <source>
        <dbReference type="WBParaSite" id="SRAE_1000117200.1"/>
    </source>
</evidence>
<reference evidence="4" key="2">
    <citation type="submission" date="2020-12" db="UniProtKB">
        <authorList>
            <consortium name="WormBaseParasite"/>
        </authorList>
    </citation>
    <scope>IDENTIFICATION</scope>
</reference>
<keyword evidence="3" id="KW-1185">Reference proteome</keyword>
<dbReference type="Proteomes" id="UP000035682">
    <property type="component" value="Unplaced"/>
</dbReference>
<gene>
    <name evidence="2 4 5" type="ORF">SRAE_1000117200</name>
</gene>
<feature type="chain" id="PRO_5015030236" evidence="1">
    <location>
        <begin position="22"/>
        <end position="137"/>
    </location>
</feature>
<name>A0A090KZE5_STRRB</name>
<proteinExistence type="predicted"/>
<accession>A0A090KZE5</accession>
<dbReference type="EMBL" id="LN609528">
    <property type="protein sequence ID" value="CEF62905.1"/>
    <property type="molecule type" value="Genomic_DNA"/>
</dbReference>
<dbReference type="CTD" id="36375270"/>
<reference evidence="2 3" key="1">
    <citation type="submission" date="2014-09" db="EMBL/GenBank/DDBJ databases">
        <authorList>
            <person name="Martin A.A."/>
        </authorList>
    </citation>
    <scope>NUCLEOTIDE SEQUENCE</scope>
    <source>
        <strain evidence="3">ED321</strain>
        <strain evidence="2">ED321 Heterogonic</strain>
    </source>
</reference>
<sequence length="137" mass="15374">MIQLKLLLVFYFILVIIHIKSKDDNILVEAGEQLSHQQENSIDNSLTEGIYKKAKKFVSDIEMVGEKIVDAIKPKVGKVNFDIDDDDVDGDDDDSIDTISEKASKKIIDGAKKVVNLVEKTGRIVIKKGTRKPLDEF</sequence>
<evidence type="ECO:0000313" key="3">
    <source>
        <dbReference type="Proteomes" id="UP000035682"/>
    </source>
</evidence>
<evidence type="ECO:0000256" key="1">
    <source>
        <dbReference type="SAM" id="SignalP"/>
    </source>
</evidence>
<dbReference type="AlphaFoldDB" id="A0A090KZE5"/>
<dbReference type="GeneID" id="36375270"/>
<keyword evidence="1" id="KW-0732">Signal</keyword>
<feature type="signal peptide" evidence="1">
    <location>
        <begin position="1"/>
        <end position="21"/>
    </location>
</feature>
<dbReference type="RefSeq" id="XP_024502107.1">
    <property type="nucleotide sequence ID" value="XM_024648094.1"/>
</dbReference>
<evidence type="ECO:0000313" key="2">
    <source>
        <dbReference type="EMBL" id="CEF62905.1"/>
    </source>
</evidence>
<evidence type="ECO:0000313" key="5">
    <source>
        <dbReference type="WormBase" id="SRAE_1000117200"/>
    </source>
</evidence>